<dbReference type="SUPFAM" id="SSF55048">
    <property type="entry name" value="Probable ACP-binding domain of malonyl-CoA ACP transacylase"/>
    <property type="match status" value="1"/>
</dbReference>
<feature type="domain" description="Ketosynthase family 3 (KS3)" evidence="6">
    <location>
        <begin position="642"/>
        <end position="1068"/>
    </location>
</feature>
<gene>
    <name evidence="7" type="ORF">J2X04_001338</name>
</gene>
<dbReference type="SUPFAM" id="SSF53901">
    <property type="entry name" value="Thiolase-like"/>
    <property type="match status" value="1"/>
</dbReference>
<dbReference type="CDD" id="cd05930">
    <property type="entry name" value="A_NRPS"/>
    <property type="match status" value="1"/>
</dbReference>
<evidence type="ECO:0000256" key="1">
    <source>
        <dbReference type="ARBA" id="ARBA00005194"/>
    </source>
</evidence>
<dbReference type="InterPro" id="IPR050091">
    <property type="entry name" value="PKS_NRPS_Biosynth_Enz"/>
</dbReference>
<dbReference type="InterPro" id="IPR000873">
    <property type="entry name" value="AMP-dep_synth/lig_dom"/>
</dbReference>
<dbReference type="InterPro" id="IPR014043">
    <property type="entry name" value="Acyl_transferase_dom"/>
</dbReference>
<dbReference type="InterPro" id="IPR016035">
    <property type="entry name" value="Acyl_Trfase/lysoPLipase"/>
</dbReference>
<evidence type="ECO:0000259" key="6">
    <source>
        <dbReference type="PROSITE" id="PS52004"/>
    </source>
</evidence>
<dbReference type="CDD" id="cd00833">
    <property type="entry name" value="PKS"/>
    <property type="match status" value="1"/>
</dbReference>
<dbReference type="PROSITE" id="PS50075">
    <property type="entry name" value="CARRIER"/>
    <property type="match status" value="2"/>
</dbReference>
<dbReference type="Gene3D" id="1.10.1200.10">
    <property type="entry name" value="ACP-like"/>
    <property type="match status" value="2"/>
</dbReference>
<keyword evidence="4" id="KW-0808">Transferase</keyword>
<dbReference type="InterPro" id="IPR036736">
    <property type="entry name" value="ACP-like_sf"/>
</dbReference>
<dbReference type="PROSITE" id="PS52004">
    <property type="entry name" value="KS3_2"/>
    <property type="match status" value="1"/>
</dbReference>
<dbReference type="SUPFAM" id="SSF52151">
    <property type="entry name" value="FabD/lysophospholipase-like"/>
    <property type="match status" value="1"/>
</dbReference>
<keyword evidence="2" id="KW-0596">Phosphopantetheine</keyword>
<dbReference type="Gene3D" id="3.30.300.30">
    <property type="match status" value="1"/>
</dbReference>
<dbReference type="Pfam" id="PF00501">
    <property type="entry name" value="AMP-binding"/>
    <property type="match status" value="1"/>
</dbReference>
<dbReference type="SUPFAM" id="SSF56801">
    <property type="entry name" value="Acetyl-CoA synthetase-like"/>
    <property type="match status" value="1"/>
</dbReference>
<dbReference type="RefSeq" id="WP_310053127.1">
    <property type="nucleotide sequence ID" value="NZ_JAVDVW010000001.1"/>
</dbReference>
<dbReference type="InterPro" id="IPR042099">
    <property type="entry name" value="ANL_N_sf"/>
</dbReference>
<comment type="caution">
    <text evidence="7">The sequence shown here is derived from an EMBL/GenBank/DDBJ whole genome shotgun (WGS) entry which is preliminary data.</text>
</comment>
<dbReference type="Gene3D" id="3.30.70.3290">
    <property type="match status" value="1"/>
</dbReference>
<dbReference type="Gene3D" id="3.40.47.10">
    <property type="match status" value="1"/>
</dbReference>
<dbReference type="PANTHER" id="PTHR43775:SF51">
    <property type="entry name" value="INACTIVE PHENOLPHTHIOCEROL SYNTHESIS POLYKETIDE SYNTHASE TYPE I PKS1-RELATED"/>
    <property type="match status" value="1"/>
</dbReference>
<dbReference type="Pfam" id="PF00698">
    <property type="entry name" value="Acyl_transf_1"/>
    <property type="match status" value="1"/>
</dbReference>
<dbReference type="InterPro" id="IPR014031">
    <property type="entry name" value="Ketoacyl_synth_C"/>
</dbReference>
<dbReference type="InterPro" id="IPR010071">
    <property type="entry name" value="AA_adenyl_dom"/>
</dbReference>
<dbReference type="PROSITE" id="PS00606">
    <property type="entry name" value="KS3_1"/>
    <property type="match status" value="1"/>
</dbReference>
<dbReference type="InterPro" id="IPR016036">
    <property type="entry name" value="Malonyl_transacylase_ACP-bd"/>
</dbReference>
<evidence type="ECO:0000313" key="7">
    <source>
        <dbReference type="EMBL" id="MDR7098991.1"/>
    </source>
</evidence>
<dbReference type="Pfam" id="PF00109">
    <property type="entry name" value="ketoacyl-synt"/>
    <property type="match status" value="1"/>
</dbReference>
<dbReference type="Gene3D" id="3.40.50.12780">
    <property type="entry name" value="N-terminal domain of ligase-like"/>
    <property type="match status" value="1"/>
</dbReference>
<dbReference type="InterPro" id="IPR025110">
    <property type="entry name" value="AMP-bd_C"/>
</dbReference>
<dbReference type="InterPro" id="IPR016039">
    <property type="entry name" value="Thiolase-like"/>
</dbReference>
<protein>
    <submittedName>
        <fullName evidence="7">Amino acid adenylation domain-containing protein</fullName>
    </submittedName>
</protein>
<dbReference type="InterPro" id="IPR020845">
    <property type="entry name" value="AMP-binding_CS"/>
</dbReference>
<evidence type="ECO:0000313" key="8">
    <source>
        <dbReference type="Proteomes" id="UP001267878"/>
    </source>
</evidence>
<dbReference type="SMART" id="SM00827">
    <property type="entry name" value="PKS_AT"/>
    <property type="match status" value="1"/>
</dbReference>
<dbReference type="PANTHER" id="PTHR43775">
    <property type="entry name" value="FATTY ACID SYNTHASE"/>
    <property type="match status" value="1"/>
</dbReference>
<dbReference type="Proteomes" id="UP001267878">
    <property type="component" value="Unassembled WGS sequence"/>
</dbReference>
<organism evidence="7 8">
    <name type="scientific">Agrilutibacter niabensis</name>
    <dbReference type="NCBI Taxonomy" id="380628"/>
    <lineage>
        <taxon>Bacteria</taxon>
        <taxon>Pseudomonadati</taxon>
        <taxon>Pseudomonadota</taxon>
        <taxon>Gammaproteobacteria</taxon>
        <taxon>Lysobacterales</taxon>
        <taxon>Lysobacteraceae</taxon>
        <taxon>Agrilutibacter</taxon>
    </lineage>
</organism>
<dbReference type="Pfam" id="PF00550">
    <property type="entry name" value="PP-binding"/>
    <property type="match status" value="2"/>
</dbReference>
<dbReference type="SMART" id="SM00825">
    <property type="entry name" value="PKS_KS"/>
    <property type="match status" value="1"/>
</dbReference>
<feature type="domain" description="Carrier" evidence="5">
    <location>
        <begin position="535"/>
        <end position="610"/>
    </location>
</feature>
<keyword evidence="8" id="KW-1185">Reference proteome</keyword>
<comment type="pathway">
    <text evidence="1">Lipid metabolism; fatty acid biosynthesis.</text>
</comment>
<dbReference type="Pfam" id="PF22621">
    <property type="entry name" value="CurL-like_PKS_C"/>
    <property type="match status" value="1"/>
</dbReference>
<dbReference type="Pfam" id="PF13193">
    <property type="entry name" value="AMP-binding_C"/>
    <property type="match status" value="1"/>
</dbReference>
<dbReference type="InterPro" id="IPR045851">
    <property type="entry name" value="AMP-bd_C_sf"/>
</dbReference>
<dbReference type="InterPro" id="IPR006162">
    <property type="entry name" value="Ppantetheine_attach_site"/>
</dbReference>
<proteinExistence type="predicted"/>
<dbReference type="SUPFAM" id="SSF47336">
    <property type="entry name" value="ACP-like"/>
    <property type="match status" value="2"/>
</dbReference>
<dbReference type="NCBIfam" id="TIGR01733">
    <property type="entry name" value="AA-adenyl-dom"/>
    <property type="match status" value="1"/>
</dbReference>
<dbReference type="InterPro" id="IPR020841">
    <property type="entry name" value="PKS_Beta-ketoAc_synthase_dom"/>
</dbReference>
<dbReference type="EMBL" id="JAVDVW010000001">
    <property type="protein sequence ID" value="MDR7098991.1"/>
    <property type="molecule type" value="Genomic_DNA"/>
</dbReference>
<dbReference type="PROSITE" id="PS00012">
    <property type="entry name" value="PHOSPHOPANTETHEINE"/>
    <property type="match status" value="1"/>
</dbReference>
<reference evidence="7 8" key="1">
    <citation type="submission" date="2023-07" db="EMBL/GenBank/DDBJ databases">
        <title>Sorghum-associated microbial communities from plants grown in Nebraska, USA.</title>
        <authorList>
            <person name="Schachtman D."/>
        </authorList>
    </citation>
    <scope>NUCLEOTIDE SEQUENCE [LARGE SCALE GENOMIC DNA]</scope>
    <source>
        <strain evidence="7 8">BE187</strain>
    </source>
</reference>
<dbReference type="SMART" id="SM00823">
    <property type="entry name" value="PKS_PP"/>
    <property type="match status" value="2"/>
</dbReference>
<dbReference type="InterPro" id="IPR018201">
    <property type="entry name" value="Ketoacyl_synth_AS"/>
</dbReference>
<dbReference type="PROSITE" id="PS00455">
    <property type="entry name" value="AMP_BINDING"/>
    <property type="match status" value="1"/>
</dbReference>
<dbReference type="InterPro" id="IPR009081">
    <property type="entry name" value="PP-bd_ACP"/>
</dbReference>
<dbReference type="InterPro" id="IPR020806">
    <property type="entry name" value="PKS_PP-bd"/>
</dbReference>
<feature type="domain" description="Carrier" evidence="5">
    <location>
        <begin position="1567"/>
        <end position="1645"/>
    </location>
</feature>
<dbReference type="InterPro" id="IPR001227">
    <property type="entry name" value="Ac_transferase_dom_sf"/>
</dbReference>
<sequence length="1772" mass="187144">MLALFCARVDSNPSAIAISWNDTDISYRELDGLSSQVANALVANGAVQGAIVAIFLTDPVRQIAATLGCMKTGCVFVSLDASHPAKRLRHMLEASRAGWVILEASTHGIFPGQLAVSAGAAPAVLVMGGAHDEARVAPHAGVHQVAGYSAERILLPTLPDDPCYIYFTSGSTGTPKAILGRIRGLAHFIQWEMAAFLLGPGSRVSQLTGPSFDVYLRDVFAPLCSGGTVCIPPTPRLLDPVQLARWIEQAAITLIHCVPSVFRLLLRQDLAPGKFPALKFVLLAGETLPPADANAWIACFGERIRLVNLYGPTETTLAKFFYRLPATPIADTFVPIGRPIPGAEAVLLDDKLAPCAQGELGEIFIRTPYRSLGYYDAPELTESAFIRNPFSGATNDLIYRTGDLARVLPDGNFRFVGRKDFQLKIGGNRVELGEIEARLQEHPRVREAVVLAREDRPGDTRLVAYYVPRSSSADIAVVSAPELRAHLADLLPTFMVPALYVALESLPLSANGKLDRGALPAPGTSRPEQAVAYAPPIGPDEARLCEAFAGVLGVEGVGRHDNFFDLGGNSLLAMSLLARLQEGAAKTIPGTLIFRHPTPASLVVALAQDADGAIQAHRLPHAHRPVPAGGDTPATAGHAPAKEAIAIIGMAGRFPGAGDVEQFWDNLCASRESITVFEPDQLDPSIAEADRLDPSYVPARGIIEGVEDFDAAFFGIAPREAELMDPQHRVFLELCWECMERAGYVPDATTVPVGVFAGTYHSTYLRRHVEAHPDLVENIGAYQVILDNEKDYIATRIAHKLNLTGPAISMYTACSTSLVAICQALTSLRAGACDMALAGGSSIVCPPRRGHRYQEGAMFSPDGHTRTFDAQARGTVFSDGAAVVLLKRLSDAVRDGDPIHAVILGAAVNNDGGGKASFTAPSSEGQAAVIALAQADAGVSPRSIGYVEAHGTATPMGDPIEVEGLVKAFGRGTSDVGFCRLGSVKSNVGHLVIAAGAAGVIKASLAVARGIIPASLHFDRANPAIDFSGSPFVVNAASSAWTNEDGPRRAGVSSFGVGGTNAHVVLEEAPALPDSEEGRGPHLLVLSARSPQALAQSRERLADFLQANLQRVQGEGIDNQAATAVNLADVAWTLAAGRKSFAHRVAVVARDATEAISQLRNADTVAAIGRSRPARHRDVVFAFPGQGSHYPGMGRELYETEPEFAAALDQCLHALRSGFGLDLRRTLFSDEPDALWPTALMQPAIFSVEYALARLWMSQGLVPSAMIGHSVGEFVAATLAGVFALPDAVCLVAKRGALMQAQPAGAMLSIRTGLDALLGRLPGGVSLAADNAPGACVVAGPIEPVAEFQAQLEAEGIACRALRTSHAFHSAMMDPVIAPFRDAVKAVMRSAPKLPIVSTVTGEPLTAESAMSADYWSQHLRQPVRFAAALARVVSDAPASALLEIGTRATLSLLARQHPAVQKSDVVAVPSLGDAPGLEAASLRKAAGQLWCHGVTIDLAQFDRRSRRKRTQLPTYPFERQRCWVEARAFNVVNIAAAPVAVPYTVPATSVTVKVTPVGALDAANSDRRTRVLAELRQTFGEITGFDMATADAAANFIELGLDSLMLTQVSMRLQKAFAVPVTFRQLMGDCSSLDSLSRMLDEQLPATPVVASIAASSPVAETPAPPSVPAVSSLPTDNAVFLQLIEQSISGPAPQTHSSQNSGDPAAFVAASAQVTAVVTIASSSTTRLGALMDPRHPLVPGARIGRAPDGQPAWFVPNPDRPGSYLKVGP</sequence>
<name>A0ABU1VNC6_9GAMM</name>
<accession>A0ABU1VNC6</accession>
<dbReference type="Gene3D" id="3.40.366.10">
    <property type="entry name" value="Malonyl-Coenzyme A Acyl Carrier Protein, domain 2"/>
    <property type="match status" value="1"/>
</dbReference>
<keyword evidence="3" id="KW-0597">Phosphoprotein</keyword>
<dbReference type="Pfam" id="PF02801">
    <property type="entry name" value="Ketoacyl-synt_C"/>
    <property type="match status" value="1"/>
</dbReference>
<evidence type="ECO:0000256" key="4">
    <source>
        <dbReference type="ARBA" id="ARBA00022679"/>
    </source>
</evidence>
<dbReference type="InterPro" id="IPR014030">
    <property type="entry name" value="Ketoacyl_synth_N"/>
</dbReference>
<evidence type="ECO:0000256" key="3">
    <source>
        <dbReference type="ARBA" id="ARBA00022553"/>
    </source>
</evidence>
<evidence type="ECO:0000256" key="2">
    <source>
        <dbReference type="ARBA" id="ARBA00022450"/>
    </source>
</evidence>
<evidence type="ECO:0000259" key="5">
    <source>
        <dbReference type="PROSITE" id="PS50075"/>
    </source>
</evidence>